<keyword evidence="2" id="KW-1185">Reference proteome</keyword>
<evidence type="ECO:0000313" key="2">
    <source>
        <dbReference type="Proteomes" id="UP000274131"/>
    </source>
</evidence>
<evidence type="ECO:0000313" key="3">
    <source>
        <dbReference type="WBParaSite" id="EVEC_0000446201-mRNA-1"/>
    </source>
</evidence>
<reference evidence="1 2" key="2">
    <citation type="submission" date="2018-10" db="EMBL/GenBank/DDBJ databases">
        <authorList>
            <consortium name="Pathogen Informatics"/>
        </authorList>
    </citation>
    <scope>NUCLEOTIDE SEQUENCE [LARGE SCALE GENOMIC DNA]</scope>
</reference>
<dbReference type="WBParaSite" id="EVEC_0000446201-mRNA-1">
    <property type="protein sequence ID" value="EVEC_0000446201-mRNA-1"/>
    <property type="gene ID" value="EVEC_0000446201"/>
</dbReference>
<gene>
    <name evidence="1" type="ORF">EVEC_LOCUS4170</name>
</gene>
<proteinExistence type="predicted"/>
<dbReference type="AlphaFoldDB" id="A0A0N4V349"/>
<accession>A0A0N4V349</accession>
<evidence type="ECO:0000313" key="1">
    <source>
        <dbReference type="EMBL" id="VDD89419.1"/>
    </source>
</evidence>
<dbReference type="EMBL" id="UXUI01007784">
    <property type="protein sequence ID" value="VDD89419.1"/>
    <property type="molecule type" value="Genomic_DNA"/>
</dbReference>
<sequence length="93" mass="10254">MLCVCLSSCNVSTRPTSFDLDMVRQCDFAVDSGCKLEVEVFFISVNVALNKTFGTDLVVDGCAFVDRELYSKFFVSGLVEVLNQLCFGGMDSR</sequence>
<organism evidence="3">
    <name type="scientific">Enterobius vermicularis</name>
    <name type="common">Human pinworm</name>
    <dbReference type="NCBI Taxonomy" id="51028"/>
    <lineage>
        <taxon>Eukaryota</taxon>
        <taxon>Metazoa</taxon>
        <taxon>Ecdysozoa</taxon>
        <taxon>Nematoda</taxon>
        <taxon>Chromadorea</taxon>
        <taxon>Rhabditida</taxon>
        <taxon>Spirurina</taxon>
        <taxon>Oxyuridomorpha</taxon>
        <taxon>Oxyuroidea</taxon>
        <taxon>Oxyuridae</taxon>
        <taxon>Enterobius</taxon>
    </lineage>
</organism>
<reference evidence="3" key="1">
    <citation type="submission" date="2017-02" db="UniProtKB">
        <authorList>
            <consortium name="WormBaseParasite"/>
        </authorList>
    </citation>
    <scope>IDENTIFICATION</scope>
</reference>
<name>A0A0N4V349_ENTVE</name>
<dbReference type="Proteomes" id="UP000274131">
    <property type="component" value="Unassembled WGS sequence"/>
</dbReference>
<protein>
    <submittedName>
        <fullName evidence="3">ZP domain-containing protein</fullName>
    </submittedName>
</protein>